<accession>A0A8E3B201</accession>
<comment type="caution">
    <text evidence="1">The sequence shown here is derived from an EMBL/GenBank/DDBJ whole genome shotgun (WGS) entry which is preliminary data.</text>
</comment>
<protein>
    <submittedName>
        <fullName evidence="1">Uncharacterized protein</fullName>
    </submittedName>
</protein>
<evidence type="ECO:0000313" key="2">
    <source>
        <dbReference type="Proteomes" id="UP000245631"/>
    </source>
</evidence>
<dbReference type="AlphaFoldDB" id="A0A8E3B201"/>
<dbReference type="Proteomes" id="UP000245631">
    <property type="component" value="Unassembled WGS sequence"/>
</dbReference>
<reference evidence="1 2" key="1">
    <citation type="submission" date="2018-05" db="EMBL/GenBank/DDBJ databases">
        <title>Genomic Encyclopedia of Type Strains, Phase IV (KMG-IV): sequencing the most valuable type-strain genomes for metagenomic binning, comparative biology and taxonomic classification.</title>
        <authorList>
            <person name="Goeker M."/>
        </authorList>
    </citation>
    <scope>NUCLEOTIDE SEQUENCE [LARGE SCALE GENOMIC DNA]</scope>
    <source>
        <strain evidence="1 2">DSM 2626</strain>
    </source>
</reference>
<name>A0A8E3B201_RHILI</name>
<gene>
    <name evidence="1" type="ORF">C8D77_114118</name>
</gene>
<dbReference type="GeneID" id="61056680"/>
<proteinExistence type="predicted"/>
<evidence type="ECO:0000313" key="1">
    <source>
        <dbReference type="EMBL" id="PWJ87827.1"/>
    </source>
</evidence>
<dbReference type="RefSeq" id="WP_170136866.1">
    <property type="nucleotide sequence ID" value="NZ_QGGH01000014.1"/>
</dbReference>
<organism evidence="1 2">
    <name type="scientific">Rhizobium loti</name>
    <name type="common">Mesorhizobium loti</name>
    <dbReference type="NCBI Taxonomy" id="381"/>
    <lineage>
        <taxon>Bacteria</taxon>
        <taxon>Pseudomonadati</taxon>
        <taxon>Pseudomonadota</taxon>
        <taxon>Alphaproteobacteria</taxon>
        <taxon>Hyphomicrobiales</taxon>
        <taxon>Phyllobacteriaceae</taxon>
        <taxon>Mesorhizobium</taxon>
    </lineage>
</organism>
<dbReference type="EMBL" id="QGGH01000014">
    <property type="protein sequence ID" value="PWJ87827.1"/>
    <property type="molecule type" value="Genomic_DNA"/>
</dbReference>
<sequence length="54" mass="5562">MKHDRTFDELTKALAPRSTDWRDTVGAIAIDLGGKLATGLAIGIGIAVGRALAG</sequence>